<reference evidence="1 2" key="1">
    <citation type="submission" date="2016-03" db="EMBL/GenBank/DDBJ databases">
        <authorList>
            <person name="Ploux O."/>
        </authorList>
    </citation>
    <scope>NUCLEOTIDE SEQUENCE [LARGE SCALE GENOMIC DNA]</scope>
    <source>
        <strain evidence="1 2">UAMH 11012</strain>
    </source>
</reference>
<name>A0A1L7XLY5_9HELO</name>
<dbReference type="STRING" id="576137.A0A1L7XLY5"/>
<evidence type="ECO:0000313" key="2">
    <source>
        <dbReference type="Proteomes" id="UP000184330"/>
    </source>
</evidence>
<dbReference type="EMBL" id="FJOG01000034">
    <property type="protein sequence ID" value="CZR66065.1"/>
    <property type="molecule type" value="Genomic_DNA"/>
</dbReference>
<proteinExistence type="predicted"/>
<dbReference type="AlphaFoldDB" id="A0A1L7XLY5"/>
<organism evidence="1 2">
    <name type="scientific">Phialocephala subalpina</name>
    <dbReference type="NCBI Taxonomy" id="576137"/>
    <lineage>
        <taxon>Eukaryota</taxon>
        <taxon>Fungi</taxon>
        <taxon>Dikarya</taxon>
        <taxon>Ascomycota</taxon>
        <taxon>Pezizomycotina</taxon>
        <taxon>Leotiomycetes</taxon>
        <taxon>Helotiales</taxon>
        <taxon>Mollisiaceae</taxon>
        <taxon>Phialocephala</taxon>
        <taxon>Phialocephala fortinii species complex</taxon>
    </lineage>
</organism>
<dbReference type="CDD" id="cd12148">
    <property type="entry name" value="fungal_TF_MHR"/>
    <property type="match status" value="1"/>
</dbReference>
<sequence>MHHTFASPAYTSPSFFLHSFQTIRKVLQGTHAKPNKNSLSRCLVVPFLGRLEKPALGAGSKSENVTEHIHHVLSVAGEACIYEELGAITTPPVLVTDASRGHSMHAALTPFDIKTTLVASLSHTDPTKIMTIYNETIHPWFGIFSQPTIGGQYPATWADASVEFALICCSILLLHRTPQQLHGVNALHPTHKSMYLMAKTWITLLEGAECNSIDFVKARLLITLFEVSHGFNIAAYLSIANAVRAADALIAFDQGGVSESLAVQNIWDYRIMWWGIAILDRYIVTQNGKWPPVTRGRPVPPDSPMSNSLSLQERSSTTLSRLFESSILLENVHTALHQPTSQVSFNIEEVTLIVRTLTSFENVVLQAFPEKSKLFSSCLALSSTALLLAFENGSKATCSGASISAISQANAALDTLIDDIVERVAGLNEGNLVLKEPSIPLFVIFLVYKAAVITIRRLQSDIEPEANLLRLRVLRSALMATMQRWLAGSEILYLILLIIPNCVQNIYWNF</sequence>
<protein>
    <recommendedName>
        <fullName evidence="3">Transcription factor domain-containing protein</fullName>
    </recommendedName>
</protein>
<dbReference type="Proteomes" id="UP000184330">
    <property type="component" value="Unassembled WGS sequence"/>
</dbReference>
<keyword evidence="2" id="KW-1185">Reference proteome</keyword>
<gene>
    <name evidence="1" type="ORF">PAC_15966</name>
</gene>
<evidence type="ECO:0000313" key="1">
    <source>
        <dbReference type="EMBL" id="CZR66065.1"/>
    </source>
</evidence>
<dbReference type="OrthoDB" id="270167at2759"/>
<accession>A0A1L7XLY5</accession>
<evidence type="ECO:0008006" key="3">
    <source>
        <dbReference type="Google" id="ProtNLM"/>
    </source>
</evidence>